<evidence type="ECO:0000256" key="1">
    <source>
        <dbReference type="SAM" id="MobiDB-lite"/>
    </source>
</evidence>
<dbReference type="EMBL" id="OOIP01000010">
    <property type="protein sequence ID" value="SPO38378.1"/>
    <property type="molecule type" value="Genomic_DNA"/>
</dbReference>
<dbReference type="Proteomes" id="UP000323386">
    <property type="component" value="Unassembled WGS sequence"/>
</dbReference>
<feature type="signal peptide" evidence="2">
    <location>
        <begin position="1"/>
        <end position="33"/>
    </location>
</feature>
<gene>
    <name evidence="3" type="ORF">PSFLO_03855</name>
</gene>
<feature type="compositionally biased region" description="Polar residues" evidence="1">
    <location>
        <begin position="156"/>
        <end position="167"/>
    </location>
</feature>
<dbReference type="AlphaFoldDB" id="A0A5C3F1Q5"/>
<feature type="compositionally biased region" description="Basic and acidic residues" evidence="1">
    <location>
        <begin position="233"/>
        <end position="248"/>
    </location>
</feature>
<organism evidence="3 4">
    <name type="scientific">Pseudozyma flocculosa</name>
    <dbReference type="NCBI Taxonomy" id="84751"/>
    <lineage>
        <taxon>Eukaryota</taxon>
        <taxon>Fungi</taxon>
        <taxon>Dikarya</taxon>
        <taxon>Basidiomycota</taxon>
        <taxon>Ustilaginomycotina</taxon>
        <taxon>Ustilaginomycetes</taxon>
        <taxon>Ustilaginales</taxon>
        <taxon>Ustilaginaceae</taxon>
        <taxon>Pseudozyma</taxon>
    </lineage>
</organism>
<feature type="region of interest" description="Disordered" evidence="1">
    <location>
        <begin position="138"/>
        <end position="265"/>
    </location>
</feature>
<reference evidence="3 4" key="1">
    <citation type="submission" date="2018-03" db="EMBL/GenBank/DDBJ databases">
        <authorList>
            <person name="Guldener U."/>
        </authorList>
    </citation>
    <scope>NUCLEOTIDE SEQUENCE [LARGE SCALE GENOMIC DNA]</scope>
    <source>
        <strain evidence="3 4">DAOM196992</strain>
    </source>
</reference>
<feature type="region of interest" description="Disordered" evidence="1">
    <location>
        <begin position="416"/>
        <end position="487"/>
    </location>
</feature>
<evidence type="ECO:0000256" key="2">
    <source>
        <dbReference type="SAM" id="SignalP"/>
    </source>
</evidence>
<accession>A0A5C3F1Q5</accession>
<sequence length="501" mass="54477">MRLPCPQGQTASAALVVIAIWATALALLQIADAAPAGVADFSRLFGHPQPVRDVMDELSPIFGHARSSPDVTLQAQPSAFGYGMASSSPAAQPAQEAVYHHVQPGQFWGPHPYSPEQAHHPTSNDVHVFHEAGPYGAHRQQGVYHPAPQYGYPYDTSRQQPDPSSTWADVASSHASPPLYDAQPHVLGPSRFASSSQGQPSVVWPDAALASQSDPFSGHQAPAELRSAVDVPQRPDRAPRKPSEGETRPRRKQRKHQAPMSHADQAAFEERVGRIEQMLSSRPLHPTPEYLLWEGGELLDFSLYRAGREKLATIGDATLRRWLQDVLAIRLELVRTRHPRSIWALVDIEVIEDARGPQAVHTSTNMHAKRQGVRVQPAERGAFDVVDDPFADFQVGDYRIEVLVRRGGNVVVSPKVARTTSSHCPPEAPRAASLSGRSGSSRGSRPRSLASSVPTSSSPRATSSSDLRSRRSAASPSPPIVARLRPPPGCFALLSYQARRP</sequence>
<protein>
    <submittedName>
        <fullName evidence="3">Uncharacterized protein</fullName>
    </submittedName>
</protein>
<keyword evidence="4" id="KW-1185">Reference proteome</keyword>
<name>A0A5C3F1Q5_9BASI</name>
<evidence type="ECO:0000313" key="4">
    <source>
        <dbReference type="Proteomes" id="UP000323386"/>
    </source>
</evidence>
<feature type="chain" id="PRO_5023124692" evidence="2">
    <location>
        <begin position="34"/>
        <end position="501"/>
    </location>
</feature>
<evidence type="ECO:0000313" key="3">
    <source>
        <dbReference type="EMBL" id="SPO38378.1"/>
    </source>
</evidence>
<proteinExistence type="predicted"/>
<feature type="compositionally biased region" description="Low complexity" evidence="1">
    <location>
        <begin position="429"/>
        <end position="466"/>
    </location>
</feature>
<keyword evidence="2" id="KW-0732">Signal</keyword>